<keyword evidence="10" id="KW-1185">Reference proteome</keyword>
<dbReference type="Proteomes" id="UP000663869">
    <property type="component" value="Unassembled WGS sequence"/>
</dbReference>
<dbReference type="EMBL" id="CAJOBO010002481">
    <property type="protein sequence ID" value="CAF4453185.1"/>
    <property type="molecule type" value="Genomic_DNA"/>
</dbReference>
<comment type="caution">
    <text evidence="4">The sequence shown here is derived from an EMBL/GenBank/DDBJ whole genome shotgun (WGS) entry which is preliminary data.</text>
</comment>
<dbReference type="Proteomes" id="UP000663872">
    <property type="component" value="Unassembled WGS sequence"/>
</dbReference>
<dbReference type="AlphaFoldDB" id="A0A818WEZ7"/>
<reference evidence="4" key="1">
    <citation type="submission" date="2021-02" db="EMBL/GenBank/DDBJ databases">
        <authorList>
            <person name="Nowell W R."/>
        </authorList>
    </citation>
    <scope>NUCLEOTIDE SEQUENCE</scope>
</reference>
<dbReference type="EMBL" id="CAJOBR010007311">
    <property type="protein sequence ID" value="CAF4860755.1"/>
    <property type="molecule type" value="Genomic_DNA"/>
</dbReference>
<sequence>MDWDKLNNEIHFNINEVYIFCDSFNDYILMQKWNGRYQHTIRGVYSPDQVDYRLLRLDVDYIWSILPEFQEDRGLSRIFRADAKRLLTALEEYFQDQTNDEDDDGQNEH</sequence>
<dbReference type="EMBL" id="CAJOBQ010000568">
    <property type="protein sequence ID" value="CAF4382313.1"/>
    <property type="molecule type" value="Genomic_DNA"/>
</dbReference>
<evidence type="ECO:0000313" key="1">
    <source>
        <dbReference type="EMBL" id="CAF3112030.1"/>
    </source>
</evidence>
<evidence type="ECO:0000313" key="7">
    <source>
        <dbReference type="EMBL" id="CAF4532357.1"/>
    </source>
</evidence>
<dbReference type="Proteomes" id="UP000663862">
    <property type="component" value="Unassembled WGS sequence"/>
</dbReference>
<dbReference type="OrthoDB" id="10013082at2759"/>
<dbReference type="EMBL" id="CAJNYU010003572">
    <property type="protein sequence ID" value="CAF3682904.1"/>
    <property type="molecule type" value="Genomic_DNA"/>
</dbReference>
<dbReference type="Proteomes" id="UP000663851">
    <property type="component" value="Unassembled WGS sequence"/>
</dbReference>
<evidence type="ECO:0000313" key="6">
    <source>
        <dbReference type="EMBL" id="CAF4453185.1"/>
    </source>
</evidence>
<evidence type="ECO:0000313" key="10">
    <source>
        <dbReference type="Proteomes" id="UP000663873"/>
    </source>
</evidence>
<evidence type="ECO:0000313" key="4">
    <source>
        <dbReference type="EMBL" id="CAF3725194.1"/>
    </source>
</evidence>
<organism evidence="4 9">
    <name type="scientific">Rotaria socialis</name>
    <dbReference type="NCBI Taxonomy" id="392032"/>
    <lineage>
        <taxon>Eukaryota</taxon>
        <taxon>Metazoa</taxon>
        <taxon>Spiralia</taxon>
        <taxon>Gnathifera</taxon>
        <taxon>Rotifera</taxon>
        <taxon>Eurotatoria</taxon>
        <taxon>Bdelloidea</taxon>
        <taxon>Philodinida</taxon>
        <taxon>Philodinidae</taxon>
        <taxon>Rotaria</taxon>
    </lineage>
</organism>
<dbReference type="Proteomes" id="UP000663825">
    <property type="component" value="Unassembled WGS sequence"/>
</dbReference>
<dbReference type="EMBL" id="CAJOBP010008323">
    <property type="protein sequence ID" value="CAF4532357.1"/>
    <property type="molecule type" value="Genomic_DNA"/>
</dbReference>
<dbReference type="EMBL" id="CAJNYT010005262">
    <property type="protein sequence ID" value="CAF3725194.1"/>
    <property type="molecule type" value="Genomic_DNA"/>
</dbReference>
<dbReference type="EMBL" id="CAJNYD010000913">
    <property type="protein sequence ID" value="CAF3306374.1"/>
    <property type="molecule type" value="Genomic_DNA"/>
</dbReference>
<evidence type="ECO:0000313" key="3">
    <source>
        <dbReference type="EMBL" id="CAF3682904.1"/>
    </source>
</evidence>
<accession>A0A818WEZ7</accession>
<dbReference type="Proteomes" id="UP000663833">
    <property type="component" value="Unassembled WGS sequence"/>
</dbReference>
<name>A0A818WEZ7_9BILA</name>
<dbReference type="Proteomes" id="UP000663873">
    <property type="component" value="Unassembled WGS sequence"/>
</dbReference>
<evidence type="ECO:0000313" key="9">
    <source>
        <dbReference type="Proteomes" id="UP000663872"/>
    </source>
</evidence>
<evidence type="ECO:0000313" key="2">
    <source>
        <dbReference type="EMBL" id="CAF3306374.1"/>
    </source>
</evidence>
<proteinExistence type="predicted"/>
<evidence type="ECO:0000313" key="8">
    <source>
        <dbReference type="EMBL" id="CAF4860755.1"/>
    </source>
</evidence>
<gene>
    <name evidence="3" type="ORF">FME351_LOCUS26497</name>
    <name evidence="4" type="ORF">GRG538_LOCUS29905</name>
    <name evidence="6" type="ORF">HFQ381_LOCUS24054</name>
    <name evidence="2" type="ORF">LUA448_LOCUS8574</name>
    <name evidence="8" type="ORF">QYT958_LOCUS27900</name>
    <name evidence="1" type="ORF">TIS948_LOCUS7522</name>
    <name evidence="5" type="ORF">TSG867_LOCUS11675</name>
    <name evidence="7" type="ORF">UJA718_LOCUS28284</name>
</gene>
<dbReference type="EMBL" id="CAJNXB010000892">
    <property type="protein sequence ID" value="CAF3112030.1"/>
    <property type="molecule type" value="Genomic_DNA"/>
</dbReference>
<dbReference type="Proteomes" id="UP000663848">
    <property type="component" value="Unassembled WGS sequence"/>
</dbReference>
<protein>
    <submittedName>
        <fullName evidence="4">Uncharacterized protein</fullName>
    </submittedName>
</protein>
<evidence type="ECO:0000313" key="5">
    <source>
        <dbReference type="EMBL" id="CAF4382313.1"/>
    </source>
</evidence>